<feature type="domain" description="FF" evidence="5">
    <location>
        <begin position="822"/>
        <end position="881"/>
    </location>
</feature>
<feature type="compositionally biased region" description="Basic and acidic residues" evidence="3">
    <location>
        <begin position="1"/>
        <end position="10"/>
    </location>
</feature>
<dbReference type="SMART" id="SM00441">
    <property type="entry name" value="FF"/>
    <property type="match status" value="6"/>
</dbReference>
<feature type="compositionally biased region" description="Polar residues" evidence="3">
    <location>
        <begin position="26"/>
        <end position="35"/>
    </location>
</feature>
<evidence type="ECO:0000313" key="6">
    <source>
        <dbReference type="Proteomes" id="UP000694865"/>
    </source>
</evidence>
<dbReference type="InterPro" id="IPR057565">
    <property type="entry name" value="WW_TCRG1_3rd"/>
</dbReference>
<protein>
    <submittedName>
        <fullName evidence="7">Transcription elongation regulator 1-like</fullName>
    </submittedName>
</protein>
<dbReference type="SUPFAM" id="SSF51045">
    <property type="entry name" value="WW domain"/>
    <property type="match status" value="3"/>
</dbReference>
<dbReference type="Gene3D" id="1.10.10.440">
    <property type="entry name" value="FF domain"/>
    <property type="match status" value="6"/>
</dbReference>
<feature type="compositionally biased region" description="Basic and acidic residues" evidence="3">
    <location>
        <begin position="359"/>
        <end position="417"/>
    </location>
</feature>
<dbReference type="Pfam" id="PF00397">
    <property type="entry name" value="WW"/>
    <property type="match status" value="2"/>
</dbReference>
<organism evidence="6 7">
    <name type="scientific">Saccoglossus kowalevskii</name>
    <name type="common">Acorn worm</name>
    <dbReference type="NCBI Taxonomy" id="10224"/>
    <lineage>
        <taxon>Eukaryota</taxon>
        <taxon>Metazoa</taxon>
        <taxon>Hemichordata</taxon>
        <taxon>Enteropneusta</taxon>
        <taxon>Harrimaniidae</taxon>
        <taxon>Saccoglossus</taxon>
    </lineage>
</organism>
<feature type="domain" description="WW" evidence="4">
    <location>
        <begin position="330"/>
        <end position="363"/>
    </location>
</feature>
<dbReference type="PROSITE" id="PS01159">
    <property type="entry name" value="WW_DOMAIN_1"/>
    <property type="match status" value="2"/>
</dbReference>
<evidence type="ECO:0000256" key="2">
    <source>
        <dbReference type="SAM" id="Coils"/>
    </source>
</evidence>
<evidence type="ECO:0000313" key="7">
    <source>
        <dbReference type="RefSeq" id="XP_006816425.1"/>
    </source>
</evidence>
<dbReference type="InterPro" id="IPR045148">
    <property type="entry name" value="TCRG1-like"/>
</dbReference>
<keyword evidence="6" id="KW-1185">Reference proteome</keyword>
<dbReference type="SUPFAM" id="SSF81698">
    <property type="entry name" value="FF domain"/>
    <property type="match status" value="5"/>
</dbReference>
<dbReference type="PANTHER" id="PTHR15377">
    <property type="entry name" value="TRANSCRIPTION ELONGATION REGULATOR 1"/>
    <property type="match status" value="1"/>
</dbReference>
<feature type="domain" description="WW" evidence="4">
    <location>
        <begin position="427"/>
        <end position="456"/>
    </location>
</feature>
<gene>
    <name evidence="7" type="primary">LOC100369129</name>
</gene>
<keyword evidence="1" id="KW-0677">Repeat</keyword>
<feature type="region of interest" description="Disordered" evidence="3">
    <location>
        <begin position="948"/>
        <end position="971"/>
    </location>
</feature>
<dbReference type="InterPro" id="IPR036517">
    <property type="entry name" value="FF_domain_sf"/>
</dbReference>
<feature type="compositionally biased region" description="Low complexity" evidence="3">
    <location>
        <begin position="51"/>
        <end position="60"/>
    </location>
</feature>
<dbReference type="Pfam" id="PF01846">
    <property type="entry name" value="FF"/>
    <property type="match status" value="6"/>
</dbReference>
<dbReference type="InterPro" id="IPR002713">
    <property type="entry name" value="FF_domain"/>
</dbReference>
<keyword evidence="2" id="KW-0175">Coiled coil</keyword>
<feature type="domain" description="FF" evidence="5">
    <location>
        <begin position="533"/>
        <end position="586"/>
    </location>
</feature>
<dbReference type="Proteomes" id="UP000694865">
    <property type="component" value="Unplaced"/>
</dbReference>
<feature type="domain" description="FF" evidence="5">
    <location>
        <begin position="883"/>
        <end position="949"/>
    </location>
</feature>
<feature type="region of interest" description="Disordered" evidence="3">
    <location>
        <begin position="359"/>
        <end position="428"/>
    </location>
</feature>
<feature type="region of interest" description="Disordered" evidence="3">
    <location>
        <begin position="1"/>
        <end position="74"/>
    </location>
</feature>
<sequence>MADDEKKDESVACENTPNSSEDHDSGNSVTSTTDIASPRDAPKISRPPLFGARPMAMPRMRGPPPGPPGIRPPLTGFRPPPMGHMMRGPPPPVRPPFGRPPFDTTMPMPPPTGLPPPFHMQRPMPPPPMPMPNQMPPHSTVSMQHAVAAAAAQAPDIWVENKTPEGKTYYYNARTRESTWTKPETVKVIQQSRTAGPGCIRKTPTTTVMSSTAAAATTASTTVTTVAATTTAVPTVTTSQMTPTSLHIFHGKKLFRPVVSVASSPQPMLPPPPMNMIPGMPMIPPFRMHGVPLPAMPLPIPGMMPPTLPVGMLPPPQVAVTTVPTVLKPSSPHSEWSHHKNADGRTYYYNSRTMESTWEKPNELLDLEKKPAEKEKETEEEPVKMEVEENESKVEETKEVKEDPETVEKPKEGDKSKPIQSKPVPGTPWCVVWTGDEKVFFYNASTRASLWEKPEDLKGRTDVDKMVQERPWQPKDEDYDLHSDLNKKKLEDPLDDEPKAKKKRDEKSEVDPEKEAAIEAEVKAARERAIVPLEIRMKQFKDMLYERGVSAFSTWDKELHKIVFDPRYLLLSPRERKQVFEKYVKQRAEEERKEKHSKMKEKKEEFRSLLEEAKLTSRTTFSEFATKYAKERRFKIIDKMREREGLFNEYMLQVRKKEKEEGRSRQEKIKGDFIALLSECKSIDKHSKWSKVKSGLDSDSRYKAVEDKKTRELWYQEYISTTFKEINEGAERQKRIEASIREREREVQKTRLEQLKELDRERDQHKKDEATQHFKALLADLVRDSDAAWRDTRRQLRKDHRWDFCRLLERSEKEKLFHEHIIALSKRKTEQFKLMLTESPHVTLTTSWKDVRKHIKDDPRYVKFSSSDRKREHEYSIYIRDRRIAAKADFRNLLRETKFITYRSRNLVNTSDSQHYKDIEQILQKDKRYLVLDSVPEERKKLLLSYIDDLSMKGPPPPPTASEPSRRSSKP</sequence>
<dbReference type="GeneID" id="100369129"/>
<dbReference type="PROSITE" id="PS51676">
    <property type="entry name" value="FF"/>
    <property type="match status" value="5"/>
</dbReference>
<dbReference type="InterPro" id="IPR001202">
    <property type="entry name" value="WW_dom"/>
</dbReference>
<feature type="domain" description="FF" evidence="5">
    <location>
        <begin position="598"/>
        <end position="653"/>
    </location>
</feature>
<feature type="domain" description="FF" evidence="5">
    <location>
        <begin position="666"/>
        <end position="721"/>
    </location>
</feature>
<dbReference type="PROSITE" id="PS50020">
    <property type="entry name" value="WW_DOMAIN_2"/>
    <property type="match status" value="3"/>
</dbReference>
<feature type="domain" description="WW" evidence="4">
    <location>
        <begin position="152"/>
        <end position="185"/>
    </location>
</feature>
<evidence type="ECO:0000259" key="4">
    <source>
        <dbReference type="PROSITE" id="PS50020"/>
    </source>
</evidence>
<evidence type="ECO:0000259" key="5">
    <source>
        <dbReference type="PROSITE" id="PS51676"/>
    </source>
</evidence>
<feature type="region of interest" description="Disordered" evidence="3">
    <location>
        <begin position="462"/>
        <end position="516"/>
    </location>
</feature>
<feature type="compositionally biased region" description="Pro residues" evidence="3">
    <location>
        <begin position="61"/>
        <end position="71"/>
    </location>
</feature>
<evidence type="ECO:0000256" key="1">
    <source>
        <dbReference type="ARBA" id="ARBA00022737"/>
    </source>
</evidence>
<accession>A0ABM0M8T4</accession>
<dbReference type="Gene3D" id="2.20.70.10">
    <property type="match status" value="3"/>
</dbReference>
<dbReference type="SMART" id="SM00456">
    <property type="entry name" value="WW"/>
    <property type="match status" value="3"/>
</dbReference>
<name>A0ABM0M8T4_SACKO</name>
<dbReference type="CDD" id="cd00201">
    <property type="entry name" value="WW"/>
    <property type="match status" value="3"/>
</dbReference>
<dbReference type="Pfam" id="PF23517">
    <property type="entry name" value="WW_TCERG1"/>
    <property type="match status" value="1"/>
</dbReference>
<proteinExistence type="predicted"/>
<dbReference type="InterPro" id="IPR036020">
    <property type="entry name" value="WW_dom_sf"/>
</dbReference>
<reference evidence="7" key="1">
    <citation type="submission" date="2025-08" db="UniProtKB">
        <authorList>
            <consortium name="RefSeq"/>
        </authorList>
    </citation>
    <scope>IDENTIFICATION</scope>
    <source>
        <tissue evidence="7">Testes</tissue>
    </source>
</reference>
<dbReference type="RefSeq" id="XP_006816425.1">
    <property type="nucleotide sequence ID" value="XM_006816362.1"/>
</dbReference>
<evidence type="ECO:0000256" key="3">
    <source>
        <dbReference type="SAM" id="MobiDB-lite"/>
    </source>
</evidence>
<dbReference type="PANTHER" id="PTHR15377:SF3">
    <property type="entry name" value="WW DOMAIN-CONTAINING PROTEIN"/>
    <property type="match status" value="1"/>
</dbReference>
<feature type="coiled-coil region" evidence="2">
    <location>
        <begin position="585"/>
        <end position="616"/>
    </location>
</feature>